<accession>M6GD32</accession>
<comment type="caution">
    <text evidence="2">The sequence shown here is derived from an EMBL/GenBank/DDBJ whole genome shotgun (WGS) entry which is preliminary data.</text>
</comment>
<dbReference type="EMBL" id="AFLW02000192">
    <property type="protein sequence ID" value="EMM80459.1"/>
    <property type="molecule type" value="Genomic_DNA"/>
</dbReference>
<dbReference type="AlphaFoldDB" id="M6GD32"/>
<sequence>MSQTWNLGPVSLTAIFLLTPAYFVSSLRFGFYFLKKFRNEKMNSIQKISKQGSITFKNHFIL</sequence>
<organism evidence="2 3">
    <name type="scientific">Leptospira interrogans str. 2006001854</name>
    <dbReference type="NCBI Taxonomy" id="1001590"/>
    <lineage>
        <taxon>Bacteria</taxon>
        <taxon>Pseudomonadati</taxon>
        <taxon>Spirochaetota</taxon>
        <taxon>Spirochaetia</taxon>
        <taxon>Leptospirales</taxon>
        <taxon>Leptospiraceae</taxon>
        <taxon>Leptospira</taxon>
    </lineage>
</organism>
<evidence type="ECO:0000256" key="1">
    <source>
        <dbReference type="SAM" id="Phobius"/>
    </source>
</evidence>
<reference evidence="2 3" key="1">
    <citation type="submission" date="2013-01" db="EMBL/GenBank/DDBJ databases">
        <authorList>
            <person name="Harkins D.M."/>
            <person name="Durkin A.S."/>
            <person name="Brinkac L.M."/>
            <person name="Haft D.H."/>
            <person name="Selengut J.D."/>
            <person name="Sanka R."/>
            <person name="DePew J."/>
            <person name="Purushe J."/>
            <person name="Hospenthal D.R."/>
            <person name="Murray C.K."/>
            <person name="Pimentel G."/>
            <person name="Wasfy M."/>
            <person name="Parker T."/>
            <person name="Miller R.S."/>
            <person name="Vinetz J.M."/>
            <person name="Sutton G.G."/>
            <person name="Nierman W.C."/>
            <person name="Fouts D.E."/>
        </authorList>
    </citation>
    <scope>NUCLEOTIDE SEQUENCE [LARGE SCALE GENOMIC DNA]</scope>
    <source>
        <strain evidence="2 3">2006001854</strain>
    </source>
</reference>
<evidence type="ECO:0000313" key="2">
    <source>
        <dbReference type="EMBL" id="EMM80459.1"/>
    </source>
</evidence>
<keyword evidence="1" id="KW-1133">Transmembrane helix</keyword>
<gene>
    <name evidence="2" type="ORF">LEP1GSC037_2180</name>
</gene>
<protein>
    <submittedName>
        <fullName evidence="2">Uncharacterized protein</fullName>
    </submittedName>
</protein>
<proteinExistence type="predicted"/>
<evidence type="ECO:0000313" key="3">
    <source>
        <dbReference type="Proteomes" id="UP000012128"/>
    </source>
</evidence>
<keyword evidence="1" id="KW-0812">Transmembrane</keyword>
<feature type="transmembrane region" description="Helical" evidence="1">
    <location>
        <begin position="12"/>
        <end position="34"/>
    </location>
</feature>
<dbReference type="Proteomes" id="UP000012128">
    <property type="component" value="Unassembled WGS sequence"/>
</dbReference>
<keyword evidence="1" id="KW-0472">Membrane</keyword>
<name>M6GD32_LEPIR</name>